<reference evidence="8 9" key="1">
    <citation type="submission" date="2017-12" db="EMBL/GenBank/DDBJ databases">
        <title>Genome sequence of the mycotoxigenic crop pathogen Fusarium proliferatum, strain ITEM 2341 from Date Palm.</title>
        <authorList>
            <person name="Almiman B.F."/>
            <person name="Shittu T.A."/>
            <person name="Muthumeenakshi S."/>
            <person name="Baroncelli R."/>
            <person name="Sreenivasaprasada S."/>
        </authorList>
    </citation>
    <scope>NUCLEOTIDE SEQUENCE [LARGE SCALE GENOMIC DNA]</scope>
    <source>
        <strain evidence="8 9">ITEM 2341</strain>
    </source>
</reference>
<keyword evidence="3" id="KW-0964">Secreted</keyword>
<proteinExistence type="inferred from homology"/>
<evidence type="ECO:0000256" key="3">
    <source>
        <dbReference type="ARBA" id="ARBA00022525"/>
    </source>
</evidence>
<dbReference type="GO" id="GO:0005576">
    <property type="term" value="C:extracellular region"/>
    <property type="evidence" value="ECO:0007669"/>
    <property type="project" value="UniProtKB-SubCell"/>
</dbReference>
<dbReference type="InterPro" id="IPR011051">
    <property type="entry name" value="RmlC_Cupin_sf"/>
</dbReference>
<dbReference type="CDD" id="cd02241">
    <property type="entry name" value="cupin_OxOx"/>
    <property type="match status" value="1"/>
</dbReference>
<evidence type="ECO:0000259" key="7">
    <source>
        <dbReference type="SMART" id="SM00835"/>
    </source>
</evidence>
<comment type="similarity">
    <text evidence="2">Belongs to the germin family.</text>
</comment>
<organism evidence="8 9">
    <name type="scientific">Gibberella intermedia</name>
    <name type="common">Bulb rot disease fungus</name>
    <name type="synonym">Fusarium proliferatum</name>
    <dbReference type="NCBI Taxonomy" id="948311"/>
    <lineage>
        <taxon>Eukaryota</taxon>
        <taxon>Fungi</taxon>
        <taxon>Dikarya</taxon>
        <taxon>Ascomycota</taxon>
        <taxon>Pezizomycotina</taxon>
        <taxon>Sordariomycetes</taxon>
        <taxon>Hypocreomycetidae</taxon>
        <taxon>Hypocreales</taxon>
        <taxon>Nectriaceae</taxon>
        <taxon>Fusarium</taxon>
        <taxon>Fusarium fujikuroi species complex</taxon>
    </lineage>
</organism>
<evidence type="ECO:0000313" key="9">
    <source>
        <dbReference type="Proteomes" id="UP000251714"/>
    </source>
</evidence>
<evidence type="ECO:0000256" key="1">
    <source>
        <dbReference type="ARBA" id="ARBA00004613"/>
    </source>
</evidence>
<dbReference type="PANTHER" id="PTHR31238">
    <property type="entry name" value="GERMIN-LIKE PROTEIN SUBFAMILY 3 MEMBER 3"/>
    <property type="match status" value="1"/>
</dbReference>
<dbReference type="AlphaFoldDB" id="A0A365MWF5"/>
<evidence type="ECO:0000256" key="4">
    <source>
        <dbReference type="ARBA" id="ARBA00022723"/>
    </source>
</evidence>
<dbReference type="SUPFAM" id="SSF51182">
    <property type="entry name" value="RmlC-like cupins"/>
    <property type="match status" value="1"/>
</dbReference>
<feature type="region of interest" description="Disordered" evidence="6">
    <location>
        <begin position="91"/>
        <end position="115"/>
    </location>
</feature>
<protein>
    <submittedName>
        <fullName evidence="8">Cupin</fullName>
    </submittedName>
</protein>
<accession>A0A365MWF5</accession>
<keyword evidence="5" id="KW-0464">Manganese</keyword>
<dbReference type="Gene3D" id="2.60.120.10">
    <property type="entry name" value="Jelly Rolls"/>
    <property type="match status" value="1"/>
</dbReference>
<dbReference type="InterPro" id="IPR006045">
    <property type="entry name" value="Cupin_1"/>
</dbReference>
<dbReference type="EMBL" id="PKMI01000036">
    <property type="protein sequence ID" value="RBA12856.1"/>
    <property type="molecule type" value="Genomic_DNA"/>
</dbReference>
<dbReference type="SMART" id="SM00835">
    <property type="entry name" value="Cupin_1"/>
    <property type="match status" value="1"/>
</dbReference>
<dbReference type="GO" id="GO:0030145">
    <property type="term" value="F:manganese ion binding"/>
    <property type="evidence" value="ECO:0007669"/>
    <property type="project" value="InterPro"/>
</dbReference>
<comment type="caution">
    <text evidence="8">The sequence shown here is derived from an EMBL/GenBank/DDBJ whole genome shotgun (WGS) entry which is preliminary data.</text>
</comment>
<evidence type="ECO:0000256" key="2">
    <source>
        <dbReference type="ARBA" id="ARBA00007456"/>
    </source>
</evidence>
<feature type="domain" description="Cupin type-1" evidence="7">
    <location>
        <begin position="149"/>
        <end position="293"/>
    </location>
</feature>
<sequence>MLAAAGFARKGFGLATPLQSGNLLPQGKSVNNLTSSLPTKPCSDTAVMTEPGVTAEPDASETIAAAAPFNEAGSLTPSGRVLPSASQPFTELQGTAEPQPMTAPQTAAEASETQAGDMTPDNDLTQQLMAADLSANRFDSLTKDEQFVFDFYKPLNSDDKKSIVPANRRSFPALVSTGSGMAVGRIGPCGLNLPHVHPRSSELQIVTQGRLMTETVFENGRLVRNELGPYQMTPFYQGLLHAQFNPDCTDAMFVSSFPSEDFGTISVVDSTGLFSDSVIEATFGQSVTRENIDNLRQRLSPGVVIGVQECLKRCKVGNGGADAE</sequence>
<gene>
    <name evidence="8" type="ORF">FPRO05_14078</name>
</gene>
<evidence type="ECO:0000313" key="8">
    <source>
        <dbReference type="EMBL" id="RBA12856.1"/>
    </source>
</evidence>
<keyword evidence="4" id="KW-0479">Metal-binding</keyword>
<dbReference type="InterPro" id="IPR001929">
    <property type="entry name" value="Germin"/>
</dbReference>
<evidence type="ECO:0000256" key="5">
    <source>
        <dbReference type="ARBA" id="ARBA00023211"/>
    </source>
</evidence>
<dbReference type="InterPro" id="IPR014710">
    <property type="entry name" value="RmlC-like_jellyroll"/>
</dbReference>
<comment type="subcellular location">
    <subcellularLocation>
        <location evidence="1">Secreted</location>
    </subcellularLocation>
</comment>
<dbReference type="PROSITE" id="PS00725">
    <property type="entry name" value="GERMIN"/>
    <property type="match status" value="1"/>
</dbReference>
<dbReference type="Pfam" id="PF00190">
    <property type="entry name" value="Cupin_1"/>
    <property type="match status" value="1"/>
</dbReference>
<dbReference type="InterPro" id="IPR019780">
    <property type="entry name" value="Germin_Mn-BS"/>
</dbReference>
<evidence type="ECO:0000256" key="6">
    <source>
        <dbReference type="SAM" id="MobiDB-lite"/>
    </source>
</evidence>
<dbReference type="Proteomes" id="UP000251714">
    <property type="component" value="Unassembled WGS sequence"/>
</dbReference>
<name>A0A365MWF5_GIBIN</name>